<proteinExistence type="predicted"/>
<evidence type="ECO:0000256" key="3">
    <source>
        <dbReference type="SAM" id="Phobius"/>
    </source>
</evidence>
<accession>A0A7D5IXP9</accession>
<sequence length="282" mass="31895">MDPILALVAEWWWIAPAGAGAGALGVIGLRRGRPSQRRLELDAAQLDVRQAQQGVTQARAQLKVARAELMRAQAERSTPRATAGAIPEARRRLQLAERQARAAVADLKARRAGVQAARAMMPASRSEIDRMPLARLMAEHDEVTARWMEYETDAAKAIGFPMMSDARWPPLELFLREHQQASWLRPATRDARISPADYSAYREAVRRATHAFDAAERAARRGSEREQLPRSDERSADWTEVAHDLFDNAQRAIARSTEMWNRVRRDRGRRDDEDPRTHPDGR</sequence>
<feature type="region of interest" description="Disordered" evidence="2">
    <location>
        <begin position="257"/>
        <end position="282"/>
    </location>
</feature>
<reference evidence="4 5" key="1">
    <citation type="submission" date="2020-06" db="EMBL/GenBank/DDBJ databases">
        <authorList>
            <person name="Jo H."/>
        </authorList>
    </citation>
    <scope>NUCLEOTIDE SEQUENCE [LARGE SCALE GENOMIC DNA]</scope>
    <source>
        <strain evidence="4 5">I46</strain>
    </source>
</reference>
<evidence type="ECO:0000256" key="1">
    <source>
        <dbReference type="SAM" id="Coils"/>
    </source>
</evidence>
<feature type="transmembrane region" description="Helical" evidence="3">
    <location>
        <begin position="12"/>
        <end position="29"/>
    </location>
</feature>
<keyword evidence="3" id="KW-0812">Transmembrane</keyword>
<dbReference type="EMBL" id="CP058316">
    <property type="protein sequence ID" value="QLD11816.1"/>
    <property type="molecule type" value="Genomic_DNA"/>
</dbReference>
<feature type="coiled-coil region" evidence="1">
    <location>
        <begin position="41"/>
        <end position="110"/>
    </location>
</feature>
<name>A0A7D5IXP9_9MICO</name>
<evidence type="ECO:0000313" key="5">
    <source>
        <dbReference type="Proteomes" id="UP000509638"/>
    </source>
</evidence>
<organism evidence="4 5">
    <name type="scientific">Microbacterium oleivorans</name>
    <dbReference type="NCBI Taxonomy" id="273677"/>
    <lineage>
        <taxon>Bacteria</taxon>
        <taxon>Bacillati</taxon>
        <taxon>Actinomycetota</taxon>
        <taxon>Actinomycetes</taxon>
        <taxon>Micrococcales</taxon>
        <taxon>Microbacteriaceae</taxon>
        <taxon>Microbacterium</taxon>
    </lineage>
</organism>
<keyword evidence="3" id="KW-1133">Transmembrane helix</keyword>
<evidence type="ECO:0000256" key="2">
    <source>
        <dbReference type="SAM" id="MobiDB-lite"/>
    </source>
</evidence>
<dbReference type="RefSeq" id="WP_178012074.1">
    <property type="nucleotide sequence ID" value="NZ_CP058316.1"/>
</dbReference>
<feature type="region of interest" description="Disordered" evidence="2">
    <location>
        <begin position="217"/>
        <end position="236"/>
    </location>
</feature>
<dbReference type="Proteomes" id="UP000509638">
    <property type="component" value="Chromosome"/>
</dbReference>
<keyword evidence="1" id="KW-0175">Coiled coil</keyword>
<dbReference type="AlphaFoldDB" id="A0A7D5IXP9"/>
<evidence type="ECO:0000313" key="4">
    <source>
        <dbReference type="EMBL" id="QLD11816.1"/>
    </source>
</evidence>
<gene>
    <name evidence="4" type="ORF">HW566_08575</name>
</gene>
<protein>
    <submittedName>
        <fullName evidence="4">Uncharacterized protein</fullName>
    </submittedName>
</protein>
<feature type="compositionally biased region" description="Basic and acidic residues" evidence="2">
    <location>
        <begin position="268"/>
        <end position="282"/>
    </location>
</feature>
<keyword evidence="3" id="KW-0472">Membrane</keyword>